<dbReference type="EMBL" id="JACXAE010000111">
    <property type="protein sequence ID" value="MBD2777664.1"/>
    <property type="molecule type" value="Genomic_DNA"/>
</dbReference>
<dbReference type="Proteomes" id="UP000629098">
    <property type="component" value="Unassembled WGS sequence"/>
</dbReference>
<name>A0A8J6XSR1_9CYAN</name>
<comment type="caution">
    <text evidence="1">The sequence shown here is derived from an EMBL/GenBank/DDBJ whole genome shotgun (WGS) entry which is preliminary data.</text>
</comment>
<evidence type="ECO:0000313" key="1">
    <source>
        <dbReference type="EMBL" id="MBD2777664.1"/>
    </source>
</evidence>
<protein>
    <submittedName>
        <fullName evidence="1">Uncharacterized protein</fullName>
    </submittedName>
</protein>
<proteinExistence type="predicted"/>
<accession>A0A8J6XSR1</accession>
<dbReference type="AlphaFoldDB" id="A0A8J6XSR1"/>
<sequence>MSVRTDLHLQQGQESDETCSCCITATSKSYSGYTNCTRMGGKNECCFMQSFRNSTIELQVINQLINRRSQI</sequence>
<keyword evidence="2" id="KW-1185">Reference proteome</keyword>
<gene>
    <name evidence="1" type="ORF">ICL16_37885</name>
</gene>
<reference evidence="1" key="1">
    <citation type="submission" date="2020-09" db="EMBL/GenBank/DDBJ databases">
        <title>Iningainema tapete sp. nov. (Scytonemataceae, Cyanobacteria) from greenhouses in central Florida (USA) produces two types of nodularin with biosynthetic potential for microcystin-LR and anabaenopeptins.</title>
        <authorList>
            <person name="Berthold D.E."/>
            <person name="Lefler F.W."/>
            <person name="Huang I.-S."/>
            <person name="Abdulla H."/>
            <person name="Zimba P.V."/>
            <person name="Laughinghouse H.D. IV."/>
        </authorList>
    </citation>
    <scope>NUCLEOTIDE SEQUENCE</scope>
    <source>
        <strain evidence="1">BLCCT55</strain>
    </source>
</reference>
<evidence type="ECO:0000313" key="2">
    <source>
        <dbReference type="Proteomes" id="UP000629098"/>
    </source>
</evidence>
<organism evidence="1 2">
    <name type="scientific">Iningainema tapete BLCC-T55</name>
    <dbReference type="NCBI Taxonomy" id="2748662"/>
    <lineage>
        <taxon>Bacteria</taxon>
        <taxon>Bacillati</taxon>
        <taxon>Cyanobacteriota</taxon>
        <taxon>Cyanophyceae</taxon>
        <taxon>Nostocales</taxon>
        <taxon>Scytonemataceae</taxon>
        <taxon>Iningainema tapete</taxon>
    </lineage>
</organism>